<evidence type="ECO:0000313" key="4">
    <source>
        <dbReference type="EMBL" id="GLW89721.1"/>
    </source>
</evidence>
<evidence type="ECO:0000256" key="1">
    <source>
        <dbReference type="ARBA" id="ARBA00009013"/>
    </source>
</evidence>
<dbReference type="AlphaFoldDB" id="A0A9W6V882"/>
<accession>A0A9W6V882</accession>
<dbReference type="CDD" id="cd07043">
    <property type="entry name" value="STAS_anti-anti-sigma_factors"/>
    <property type="match status" value="1"/>
</dbReference>
<sequence length="116" mass="12156">MSTLFTVSVERTHDHTVLHARGEIDMGTAPALTDALRTAQEPAPQVVVVDLTDVTFLASAGLAVLVKATQRAQATGSRLLVITPQGSVVRRAIAVSSLEHVLTLAEDRDATGSVEG</sequence>
<evidence type="ECO:0000259" key="3">
    <source>
        <dbReference type="PROSITE" id="PS50801"/>
    </source>
</evidence>
<dbReference type="InterPro" id="IPR036513">
    <property type="entry name" value="STAS_dom_sf"/>
</dbReference>
<dbReference type="InterPro" id="IPR002645">
    <property type="entry name" value="STAS_dom"/>
</dbReference>
<protein>
    <recommendedName>
        <fullName evidence="2">Anti-sigma factor antagonist</fullName>
    </recommendedName>
</protein>
<dbReference type="InterPro" id="IPR003658">
    <property type="entry name" value="Anti-sigma_ant"/>
</dbReference>
<organism evidence="4 5">
    <name type="scientific">Actinokineospora globicatena</name>
    <dbReference type="NCBI Taxonomy" id="103729"/>
    <lineage>
        <taxon>Bacteria</taxon>
        <taxon>Bacillati</taxon>
        <taxon>Actinomycetota</taxon>
        <taxon>Actinomycetes</taxon>
        <taxon>Pseudonocardiales</taxon>
        <taxon>Pseudonocardiaceae</taxon>
        <taxon>Actinokineospora</taxon>
    </lineage>
</organism>
<evidence type="ECO:0000313" key="5">
    <source>
        <dbReference type="Proteomes" id="UP001165042"/>
    </source>
</evidence>
<dbReference type="GO" id="GO:0043856">
    <property type="term" value="F:anti-sigma factor antagonist activity"/>
    <property type="evidence" value="ECO:0007669"/>
    <property type="project" value="InterPro"/>
</dbReference>
<dbReference type="SUPFAM" id="SSF52091">
    <property type="entry name" value="SpoIIaa-like"/>
    <property type="match status" value="1"/>
</dbReference>
<evidence type="ECO:0000256" key="2">
    <source>
        <dbReference type="RuleBase" id="RU003749"/>
    </source>
</evidence>
<comment type="caution">
    <text evidence="4">The sequence shown here is derived from an EMBL/GenBank/DDBJ whole genome shotgun (WGS) entry which is preliminary data.</text>
</comment>
<reference evidence="4" key="1">
    <citation type="submission" date="2023-02" db="EMBL/GenBank/DDBJ databases">
        <title>Actinokineospora globicatena NBRC 15670.</title>
        <authorList>
            <person name="Ichikawa N."/>
            <person name="Sato H."/>
            <person name="Tonouchi N."/>
        </authorList>
    </citation>
    <scope>NUCLEOTIDE SEQUENCE</scope>
    <source>
        <strain evidence="4">NBRC 15670</strain>
    </source>
</reference>
<keyword evidence="5" id="KW-1185">Reference proteome</keyword>
<proteinExistence type="inferred from homology"/>
<dbReference type="EMBL" id="BSSD01000001">
    <property type="protein sequence ID" value="GLW89721.1"/>
    <property type="molecule type" value="Genomic_DNA"/>
</dbReference>
<name>A0A9W6V882_9PSEU</name>
<feature type="domain" description="STAS" evidence="3">
    <location>
        <begin position="5"/>
        <end position="116"/>
    </location>
</feature>
<dbReference type="PANTHER" id="PTHR33495">
    <property type="entry name" value="ANTI-SIGMA FACTOR ANTAGONIST TM_1081-RELATED-RELATED"/>
    <property type="match status" value="1"/>
</dbReference>
<gene>
    <name evidence="4" type="ORF">Aglo03_05370</name>
</gene>
<dbReference type="RefSeq" id="WP_285607161.1">
    <property type="nucleotide sequence ID" value="NZ_BSSD01000001.1"/>
</dbReference>
<dbReference type="Gene3D" id="3.30.750.24">
    <property type="entry name" value="STAS domain"/>
    <property type="match status" value="1"/>
</dbReference>
<dbReference type="PANTHER" id="PTHR33495:SF2">
    <property type="entry name" value="ANTI-SIGMA FACTOR ANTAGONIST TM_1081-RELATED"/>
    <property type="match status" value="1"/>
</dbReference>
<comment type="similarity">
    <text evidence="1 2">Belongs to the anti-sigma-factor antagonist family.</text>
</comment>
<dbReference type="PROSITE" id="PS50801">
    <property type="entry name" value="STAS"/>
    <property type="match status" value="1"/>
</dbReference>
<dbReference type="NCBIfam" id="TIGR00377">
    <property type="entry name" value="ant_ant_sig"/>
    <property type="match status" value="1"/>
</dbReference>
<dbReference type="Pfam" id="PF01740">
    <property type="entry name" value="STAS"/>
    <property type="match status" value="1"/>
</dbReference>
<dbReference type="Proteomes" id="UP001165042">
    <property type="component" value="Unassembled WGS sequence"/>
</dbReference>